<gene>
    <name evidence="18" type="primary">pgsA</name>
    <name evidence="18" type="ORF">MKS91_05000</name>
</gene>
<dbReference type="InterPro" id="IPR000462">
    <property type="entry name" value="CDP-OH_P_trans"/>
</dbReference>
<feature type="transmembrane region" description="Helical" evidence="17">
    <location>
        <begin position="31"/>
        <end position="50"/>
    </location>
</feature>
<keyword evidence="12" id="KW-0594">Phospholipid biosynthesis</keyword>
<dbReference type="Pfam" id="PF01066">
    <property type="entry name" value="CDP-OH_P_transf"/>
    <property type="match status" value="1"/>
</dbReference>
<evidence type="ECO:0000313" key="19">
    <source>
        <dbReference type="Proteomes" id="UP001320768"/>
    </source>
</evidence>
<reference evidence="18 19" key="1">
    <citation type="journal article" date="2022" name="Nat. Microbiol.">
        <title>The microbiome of a bacterivorous marine choanoflagellate contains a resource-demanding obligate bacterial associate.</title>
        <authorList>
            <person name="Needham D.M."/>
            <person name="Poirier C."/>
            <person name="Bachy C."/>
            <person name="George E.E."/>
            <person name="Wilken S."/>
            <person name="Yung C.C.M."/>
            <person name="Limardo A.J."/>
            <person name="Morando M."/>
            <person name="Sudek L."/>
            <person name="Malmstrom R.R."/>
            <person name="Keeling P.J."/>
            <person name="Santoro A.E."/>
            <person name="Worden A.Z."/>
        </authorList>
    </citation>
    <scope>NUCLEOTIDE SEQUENCE [LARGE SCALE GENOMIC DNA]</scope>
    <source>
        <strain evidence="18 19">Comchoano-2</strain>
    </source>
</reference>
<comment type="caution">
    <text evidence="18">The sequence shown here is derived from an EMBL/GenBank/DDBJ whole genome shotgun (WGS) entry which is preliminary data.</text>
</comment>
<evidence type="ECO:0000256" key="3">
    <source>
        <dbReference type="ARBA" id="ARBA00010441"/>
    </source>
</evidence>
<keyword evidence="9 17" id="KW-1133">Transmembrane helix</keyword>
<keyword evidence="8 17" id="KW-0812">Transmembrane</keyword>
<proteinExistence type="inferred from homology"/>
<dbReference type="PIRSF" id="PIRSF000847">
    <property type="entry name" value="Phos_ph_gly_syn"/>
    <property type="match status" value="1"/>
</dbReference>
<evidence type="ECO:0000256" key="2">
    <source>
        <dbReference type="ARBA" id="ARBA00005042"/>
    </source>
</evidence>
<dbReference type="EMBL" id="JAKUDN010000002">
    <property type="protein sequence ID" value="MCP8352640.1"/>
    <property type="molecule type" value="Genomic_DNA"/>
</dbReference>
<protein>
    <recommendedName>
        <fullName evidence="5 15">CDP-diacylglycerol--glycerol-3-phosphate 3-phosphatidyltransferase</fullName>
        <ecNumber evidence="4 15">2.7.8.5</ecNumber>
    </recommendedName>
</protein>
<evidence type="ECO:0000256" key="13">
    <source>
        <dbReference type="ARBA" id="ARBA00023264"/>
    </source>
</evidence>
<keyword evidence="10" id="KW-0443">Lipid metabolism</keyword>
<evidence type="ECO:0000256" key="6">
    <source>
        <dbReference type="ARBA" id="ARBA00022516"/>
    </source>
</evidence>
<comment type="subcellular location">
    <subcellularLocation>
        <location evidence="1">Membrane</location>
        <topology evidence="1">Multi-pass membrane protein</topology>
    </subcellularLocation>
</comment>
<evidence type="ECO:0000313" key="18">
    <source>
        <dbReference type="EMBL" id="MCP8352640.1"/>
    </source>
</evidence>
<accession>A0ABT1L626</accession>
<dbReference type="InterPro" id="IPR043130">
    <property type="entry name" value="CDP-OH_PTrfase_TM_dom"/>
</dbReference>
<evidence type="ECO:0000256" key="8">
    <source>
        <dbReference type="ARBA" id="ARBA00022692"/>
    </source>
</evidence>
<dbReference type="Proteomes" id="UP001320768">
    <property type="component" value="Unassembled WGS sequence"/>
</dbReference>
<evidence type="ECO:0000256" key="10">
    <source>
        <dbReference type="ARBA" id="ARBA00023098"/>
    </source>
</evidence>
<evidence type="ECO:0000256" key="14">
    <source>
        <dbReference type="ARBA" id="ARBA00048586"/>
    </source>
</evidence>
<comment type="catalytic activity">
    <reaction evidence="14">
        <text>a CDP-1,2-diacyl-sn-glycerol + sn-glycerol 3-phosphate = a 1,2-diacyl-sn-glycero-3-phospho-(1'-sn-glycero-3'-phosphate) + CMP + H(+)</text>
        <dbReference type="Rhea" id="RHEA:12593"/>
        <dbReference type="ChEBI" id="CHEBI:15378"/>
        <dbReference type="ChEBI" id="CHEBI:57597"/>
        <dbReference type="ChEBI" id="CHEBI:58332"/>
        <dbReference type="ChEBI" id="CHEBI:60110"/>
        <dbReference type="ChEBI" id="CHEBI:60377"/>
        <dbReference type="EC" id="2.7.8.5"/>
    </reaction>
</comment>
<dbReference type="PANTHER" id="PTHR14269:SF62">
    <property type="entry name" value="CDP-DIACYLGLYCEROL--GLYCEROL-3-PHOSPHATE 3-PHOSPHATIDYLTRANSFERASE 1, CHLOROPLASTIC"/>
    <property type="match status" value="1"/>
</dbReference>
<feature type="transmembrane region" description="Helical" evidence="17">
    <location>
        <begin position="62"/>
        <end position="82"/>
    </location>
</feature>
<feature type="transmembrane region" description="Helical" evidence="17">
    <location>
        <begin position="148"/>
        <end position="172"/>
    </location>
</feature>
<dbReference type="InterPro" id="IPR004570">
    <property type="entry name" value="Phosphatidylglycerol_P_synth"/>
</dbReference>
<evidence type="ECO:0000256" key="5">
    <source>
        <dbReference type="ARBA" id="ARBA00014944"/>
    </source>
</evidence>
<sequence length="186" mass="20405">MYMNLPNFLTMMRLAAVPLLVVMYYGVESTIPAVFIFMLAGFTDWLDGYAARLSNQVTALGAFLDPVADKLLVVTVLFLVMGKHRDPLLSVLAITLVCREVFISSLREWLAHSASKSRLSVSLAAKLKTACQMAALTILLYTPSVYSYLGLFGVALLTLSVALSVFSAINYVKIAWPALTFSPKKE</sequence>
<organism evidence="18 19">
    <name type="scientific">Candidatus Synchoanobacter obligatus</name>
    <dbReference type="NCBI Taxonomy" id="2919597"/>
    <lineage>
        <taxon>Bacteria</taxon>
        <taxon>Pseudomonadati</taxon>
        <taxon>Pseudomonadota</taxon>
        <taxon>Gammaproteobacteria</taxon>
        <taxon>Candidatus Comchoanobacterales</taxon>
        <taxon>Candidatus Comchoanobacteraceae</taxon>
        <taxon>Candidatus Synchoanobacter</taxon>
    </lineage>
</organism>
<comment type="pathway">
    <text evidence="2">Phospholipid metabolism; phosphatidylglycerol biosynthesis; phosphatidylglycerol from CDP-diacylglycerol: step 1/2.</text>
</comment>
<dbReference type="InterPro" id="IPR050324">
    <property type="entry name" value="CDP-alcohol_PTase-I"/>
</dbReference>
<dbReference type="NCBIfam" id="TIGR00560">
    <property type="entry name" value="pgsA"/>
    <property type="match status" value="1"/>
</dbReference>
<evidence type="ECO:0000256" key="12">
    <source>
        <dbReference type="ARBA" id="ARBA00023209"/>
    </source>
</evidence>
<comment type="similarity">
    <text evidence="3 16">Belongs to the CDP-alcohol phosphatidyltransferase class-I family.</text>
</comment>
<keyword evidence="7 16" id="KW-0808">Transferase</keyword>
<evidence type="ECO:0000256" key="11">
    <source>
        <dbReference type="ARBA" id="ARBA00023136"/>
    </source>
</evidence>
<dbReference type="PANTHER" id="PTHR14269">
    <property type="entry name" value="CDP-DIACYLGLYCEROL--GLYCEROL-3-PHOSPHATE 3-PHOSPHATIDYLTRANSFERASE-RELATED"/>
    <property type="match status" value="1"/>
</dbReference>
<evidence type="ECO:0000256" key="16">
    <source>
        <dbReference type="RuleBase" id="RU003750"/>
    </source>
</evidence>
<keyword evidence="19" id="KW-1185">Reference proteome</keyword>
<evidence type="ECO:0000256" key="15">
    <source>
        <dbReference type="NCBIfam" id="TIGR00560"/>
    </source>
</evidence>
<evidence type="ECO:0000256" key="17">
    <source>
        <dbReference type="SAM" id="Phobius"/>
    </source>
</evidence>
<dbReference type="PROSITE" id="PS00379">
    <property type="entry name" value="CDP_ALCOHOL_P_TRANSF"/>
    <property type="match status" value="1"/>
</dbReference>
<name>A0ABT1L626_9GAMM</name>
<keyword evidence="6" id="KW-0444">Lipid biosynthesis</keyword>
<keyword evidence="11 17" id="KW-0472">Membrane</keyword>
<dbReference type="GO" id="GO:0008444">
    <property type="term" value="F:CDP-diacylglycerol-glycerol-3-phosphate 3-phosphatidyltransferase activity"/>
    <property type="evidence" value="ECO:0007669"/>
    <property type="project" value="UniProtKB-EC"/>
</dbReference>
<dbReference type="EC" id="2.7.8.5" evidence="4 15"/>
<evidence type="ECO:0000256" key="1">
    <source>
        <dbReference type="ARBA" id="ARBA00004141"/>
    </source>
</evidence>
<evidence type="ECO:0000256" key="4">
    <source>
        <dbReference type="ARBA" id="ARBA00013170"/>
    </source>
</evidence>
<dbReference type="RefSeq" id="WP_258569789.1">
    <property type="nucleotide sequence ID" value="NZ_JAKUDN010000002.1"/>
</dbReference>
<evidence type="ECO:0000256" key="7">
    <source>
        <dbReference type="ARBA" id="ARBA00022679"/>
    </source>
</evidence>
<keyword evidence="13" id="KW-1208">Phospholipid metabolism</keyword>
<dbReference type="Gene3D" id="1.20.120.1760">
    <property type="match status" value="1"/>
</dbReference>
<dbReference type="InterPro" id="IPR048254">
    <property type="entry name" value="CDP_ALCOHOL_P_TRANSF_CS"/>
</dbReference>
<evidence type="ECO:0000256" key="9">
    <source>
        <dbReference type="ARBA" id="ARBA00022989"/>
    </source>
</evidence>